<name>A0A813WLG1_9BILA</name>
<evidence type="ECO:0000313" key="7">
    <source>
        <dbReference type="EMBL" id="CAF0859113.1"/>
    </source>
</evidence>
<evidence type="ECO:0000256" key="5">
    <source>
        <dbReference type="SAM" id="MobiDB-lite"/>
    </source>
</evidence>
<evidence type="ECO:0000256" key="2">
    <source>
        <dbReference type="ARBA" id="ARBA00006190"/>
    </source>
</evidence>
<comment type="subcellular location">
    <subcellularLocation>
        <location evidence="1">Endosome</location>
    </subcellularLocation>
</comment>
<accession>A0A813WLG1</accession>
<feature type="region of interest" description="Disordered" evidence="5">
    <location>
        <begin position="182"/>
        <end position="201"/>
    </location>
</feature>
<dbReference type="PANTHER" id="PTHR22761">
    <property type="entry name" value="CHARGED MULTIVESICULAR BODY PROTEIN"/>
    <property type="match status" value="1"/>
</dbReference>
<dbReference type="Pfam" id="PF03357">
    <property type="entry name" value="Snf7"/>
    <property type="match status" value="1"/>
</dbReference>
<dbReference type="InterPro" id="IPR005024">
    <property type="entry name" value="Snf7_fam"/>
</dbReference>
<comment type="caution">
    <text evidence="7">The sequence shown here is derived from an EMBL/GenBank/DDBJ whole genome shotgun (WGS) entry which is preliminary data.</text>
</comment>
<dbReference type="Gene3D" id="6.10.250.1710">
    <property type="match status" value="1"/>
</dbReference>
<protein>
    <submittedName>
        <fullName evidence="7">Uncharacterized protein</fullName>
    </submittedName>
</protein>
<dbReference type="GO" id="GO:0009898">
    <property type="term" value="C:cytoplasmic side of plasma membrane"/>
    <property type="evidence" value="ECO:0007669"/>
    <property type="project" value="TreeGrafter"/>
</dbReference>
<comment type="similarity">
    <text evidence="2">Belongs to the SNF7 family.</text>
</comment>
<dbReference type="GO" id="GO:0006900">
    <property type="term" value="P:vesicle budding from membrane"/>
    <property type="evidence" value="ECO:0007669"/>
    <property type="project" value="TreeGrafter"/>
</dbReference>
<dbReference type="EMBL" id="CAJNOQ010001001">
    <property type="protein sequence ID" value="CAF0859113.1"/>
    <property type="molecule type" value="Genomic_DNA"/>
</dbReference>
<gene>
    <name evidence="7" type="ORF">GPM918_LOCUS6490</name>
    <name evidence="6" type="ORF">OVA965_LOCUS5697</name>
    <name evidence="9" type="ORF">SRO942_LOCUS6490</name>
    <name evidence="8" type="ORF">TMI583_LOCUS5695</name>
</gene>
<dbReference type="Gene3D" id="1.10.287.1060">
    <property type="entry name" value="ESAT-6-like"/>
    <property type="match status" value="1"/>
</dbReference>
<evidence type="ECO:0000313" key="8">
    <source>
        <dbReference type="EMBL" id="CAF3606364.1"/>
    </source>
</evidence>
<dbReference type="GO" id="GO:0000815">
    <property type="term" value="C:ESCRT III complex"/>
    <property type="evidence" value="ECO:0007669"/>
    <property type="project" value="TreeGrafter"/>
</dbReference>
<proteinExistence type="inferred from homology"/>
<dbReference type="PANTHER" id="PTHR22761:SF10">
    <property type="entry name" value="GH13992P"/>
    <property type="match status" value="1"/>
</dbReference>
<dbReference type="Proteomes" id="UP000677228">
    <property type="component" value="Unassembled WGS sequence"/>
</dbReference>
<keyword evidence="4" id="KW-0175">Coiled coil</keyword>
<dbReference type="EMBL" id="CAJOBA010001632">
    <property type="protein sequence ID" value="CAF3606364.1"/>
    <property type="molecule type" value="Genomic_DNA"/>
</dbReference>
<dbReference type="OrthoDB" id="5592979at2759"/>
<dbReference type="GO" id="GO:0005771">
    <property type="term" value="C:multivesicular body"/>
    <property type="evidence" value="ECO:0007669"/>
    <property type="project" value="TreeGrafter"/>
</dbReference>
<reference evidence="7" key="1">
    <citation type="submission" date="2021-02" db="EMBL/GenBank/DDBJ databases">
        <authorList>
            <person name="Nowell W R."/>
        </authorList>
    </citation>
    <scope>NUCLEOTIDE SEQUENCE</scope>
</reference>
<feature type="coiled-coil region" evidence="4">
    <location>
        <begin position="26"/>
        <end position="53"/>
    </location>
</feature>
<dbReference type="EMBL" id="CAJOBC010001001">
    <property type="protein sequence ID" value="CAF3646754.1"/>
    <property type="molecule type" value="Genomic_DNA"/>
</dbReference>
<organism evidence="7 10">
    <name type="scientific">Didymodactylos carnosus</name>
    <dbReference type="NCBI Taxonomy" id="1234261"/>
    <lineage>
        <taxon>Eukaryota</taxon>
        <taxon>Metazoa</taxon>
        <taxon>Spiralia</taxon>
        <taxon>Gnathifera</taxon>
        <taxon>Rotifera</taxon>
        <taxon>Eurotatoria</taxon>
        <taxon>Bdelloidea</taxon>
        <taxon>Philodinida</taxon>
        <taxon>Philodinidae</taxon>
        <taxon>Didymodactylos</taxon>
    </lineage>
</organism>
<evidence type="ECO:0000256" key="1">
    <source>
        <dbReference type="ARBA" id="ARBA00004177"/>
    </source>
</evidence>
<evidence type="ECO:0000313" key="6">
    <source>
        <dbReference type="EMBL" id="CAF0822030.1"/>
    </source>
</evidence>
<evidence type="ECO:0000256" key="3">
    <source>
        <dbReference type="ARBA" id="ARBA00022753"/>
    </source>
</evidence>
<dbReference type="GO" id="GO:0032511">
    <property type="term" value="P:late endosome to vacuole transport via multivesicular body sorting pathway"/>
    <property type="evidence" value="ECO:0007669"/>
    <property type="project" value="TreeGrafter"/>
</dbReference>
<dbReference type="EMBL" id="CAJNOK010001631">
    <property type="protein sequence ID" value="CAF0822030.1"/>
    <property type="molecule type" value="Genomic_DNA"/>
</dbReference>
<sequence length="220" mass="24851">MPLGVFQRLFDFGSKKDEKISSQDAIQRLQDVEDLLNKKVQFLETKVDEEKQTAIKCSKASNKRGALNALKRKKRYEKALLQLDGTLTTLETQREHLQNASTNMDVLKVMKNAAGALKKTNQNLDVDTVHDLMDDLAEQNETAQEIATAISSPYMTGSEYIDDAELERELNALAADEDRKDMERMGPLPDVPNIKLPTRETTKVNQKELDELAALEQWAT</sequence>
<keyword evidence="10" id="KW-1185">Reference proteome</keyword>
<keyword evidence="3" id="KW-0967">Endosome</keyword>
<evidence type="ECO:0000256" key="4">
    <source>
        <dbReference type="SAM" id="Coils"/>
    </source>
</evidence>
<evidence type="ECO:0000313" key="9">
    <source>
        <dbReference type="EMBL" id="CAF3646754.1"/>
    </source>
</evidence>
<dbReference type="Proteomes" id="UP000681722">
    <property type="component" value="Unassembled WGS sequence"/>
</dbReference>
<dbReference type="AlphaFoldDB" id="A0A813WLG1"/>
<dbReference type="Proteomes" id="UP000663829">
    <property type="component" value="Unassembled WGS sequence"/>
</dbReference>
<evidence type="ECO:0000313" key="10">
    <source>
        <dbReference type="Proteomes" id="UP000663829"/>
    </source>
</evidence>
<dbReference type="Proteomes" id="UP000682733">
    <property type="component" value="Unassembled WGS sequence"/>
</dbReference>